<keyword evidence="8 17" id="KW-0812">Transmembrane</keyword>
<dbReference type="PANTHER" id="PTHR32309">
    <property type="entry name" value="TYROSINE-PROTEIN KINASE"/>
    <property type="match status" value="1"/>
</dbReference>
<dbReference type="Pfam" id="PF02706">
    <property type="entry name" value="Wzz"/>
    <property type="match status" value="1"/>
</dbReference>
<dbReference type="CDD" id="cd05387">
    <property type="entry name" value="BY-kinase"/>
    <property type="match status" value="1"/>
</dbReference>
<dbReference type="Pfam" id="PF13807">
    <property type="entry name" value="GNVR"/>
    <property type="match status" value="1"/>
</dbReference>
<evidence type="ECO:0000256" key="4">
    <source>
        <dbReference type="ARBA" id="ARBA00011903"/>
    </source>
</evidence>
<feature type="transmembrane region" description="Helical" evidence="17">
    <location>
        <begin position="42"/>
        <end position="63"/>
    </location>
</feature>
<feature type="domain" description="AAA" evidence="19">
    <location>
        <begin position="534"/>
        <end position="678"/>
    </location>
</feature>
<evidence type="ECO:0000256" key="2">
    <source>
        <dbReference type="ARBA" id="ARBA00007316"/>
    </source>
</evidence>
<dbReference type="GO" id="GO:0005886">
    <property type="term" value="C:plasma membrane"/>
    <property type="evidence" value="ECO:0007669"/>
    <property type="project" value="UniProtKB-SubCell"/>
</dbReference>
<evidence type="ECO:0000256" key="15">
    <source>
        <dbReference type="ARBA" id="ARBA00051245"/>
    </source>
</evidence>
<evidence type="ECO:0000256" key="10">
    <source>
        <dbReference type="ARBA" id="ARBA00022777"/>
    </source>
</evidence>
<dbReference type="InterPro" id="IPR032807">
    <property type="entry name" value="GNVR"/>
</dbReference>
<evidence type="ECO:0000256" key="11">
    <source>
        <dbReference type="ARBA" id="ARBA00022840"/>
    </source>
</evidence>
<proteinExistence type="inferred from homology"/>
<dbReference type="RefSeq" id="WP_160595357.1">
    <property type="nucleotide sequence ID" value="NZ_WTYI01000001.1"/>
</dbReference>
<comment type="similarity">
    <text evidence="2">Belongs to the CpsD/CapB family.</text>
</comment>
<feature type="domain" description="Polysaccharide chain length determinant N-terminal" evidence="18">
    <location>
        <begin position="33"/>
        <end position="123"/>
    </location>
</feature>
<evidence type="ECO:0000256" key="14">
    <source>
        <dbReference type="ARBA" id="ARBA00023137"/>
    </source>
</evidence>
<evidence type="ECO:0000256" key="17">
    <source>
        <dbReference type="SAM" id="Phobius"/>
    </source>
</evidence>
<feature type="coiled-coil region" evidence="16">
    <location>
        <begin position="212"/>
        <end position="239"/>
    </location>
</feature>
<evidence type="ECO:0000256" key="6">
    <source>
        <dbReference type="ARBA" id="ARBA00022519"/>
    </source>
</evidence>
<evidence type="ECO:0000256" key="3">
    <source>
        <dbReference type="ARBA" id="ARBA00008883"/>
    </source>
</evidence>
<keyword evidence="7 21" id="KW-0808">Transferase</keyword>
<evidence type="ECO:0000259" key="19">
    <source>
        <dbReference type="Pfam" id="PF13614"/>
    </source>
</evidence>
<dbReference type="GO" id="GO:0005524">
    <property type="term" value="F:ATP binding"/>
    <property type="evidence" value="ECO:0007669"/>
    <property type="project" value="UniProtKB-KW"/>
</dbReference>
<dbReference type="EC" id="2.7.10.2" evidence="4"/>
<comment type="subcellular location">
    <subcellularLocation>
        <location evidence="1">Cell inner membrane</location>
        <topology evidence="1">Multi-pass membrane protein</topology>
    </subcellularLocation>
</comment>
<evidence type="ECO:0000256" key="13">
    <source>
        <dbReference type="ARBA" id="ARBA00023136"/>
    </source>
</evidence>
<feature type="domain" description="Tyrosine-protein kinase G-rich" evidence="20">
    <location>
        <begin position="398"/>
        <end position="469"/>
    </location>
</feature>
<evidence type="ECO:0000259" key="20">
    <source>
        <dbReference type="Pfam" id="PF13807"/>
    </source>
</evidence>
<evidence type="ECO:0000313" key="21">
    <source>
        <dbReference type="EMBL" id="MXO96218.1"/>
    </source>
</evidence>
<dbReference type="InterPro" id="IPR005702">
    <property type="entry name" value="Wzc-like_C"/>
</dbReference>
<dbReference type="InterPro" id="IPR027417">
    <property type="entry name" value="P-loop_NTPase"/>
</dbReference>
<dbReference type="OrthoDB" id="230260at2"/>
<evidence type="ECO:0000256" key="5">
    <source>
        <dbReference type="ARBA" id="ARBA00022475"/>
    </source>
</evidence>
<name>A0A6I4TNU1_9SPHN</name>
<dbReference type="InterPro" id="IPR025669">
    <property type="entry name" value="AAA_dom"/>
</dbReference>
<dbReference type="GO" id="GO:0004715">
    <property type="term" value="F:non-membrane spanning protein tyrosine kinase activity"/>
    <property type="evidence" value="ECO:0007669"/>
    <property type="project" value="UniProtKB-EC"/>
</dbReference>
<keyword evidence="13 17" id="KW-0472">Membrane</keyword>
<keyword evidence="14" id="KW-0829">Tyrosine-protein kinase</keyword>
<comment type="catalytic activity">
    <reaction evidence="15">
        <text>L-tyrosyl-[protein] + ATP = O-phospho-L-tyrosyl-[protein] + ADP + H(+)</text>
        <dbReference type="Rhea" id="RHEA:10596"/>
        <dbReference type="Rhea" id="RHEA-COMP:10136"/>
        <dbReference type="Rhea" id="RHEA-COMP:20101"/>
        <dbReference type="ChEBI" id="CHEBI:15378"/>
        <dbReference type="ChEBI" id="CHEBI:30616"/>
        <dbReference type="ChEBI" id="CHEBI:46858"/>
        <dbReference type="ChEBI" id="CHEBI:61978"/>
        <dbReference type="ChEBI" id="CHEBI:456216"/>
        <dbReference type="EC" id="2.7.10.2"/>
    </reaction>
</comment>
<keyword evidence="11" id="KW-0067">ATP-binding</keyword>
<keyword evidence="9" id="KW-0547">Nucleotide-binding</keyword>
<reference evidence="21 22" key="1">
    <citation type="submission" date="2019-12" db="EMBL/GenBank/DDBJ databases">
        <title>Genomic-based taxomic classification of the family Erythrobacteraceae.</title>
        <authorList>
            <person name="Xu L."/>
        </authorList>
    </citation>
    <scope>NUCLEOTIDE SEQUENCE [LARGE SCALE GENOMIC DNA]</scope>
    <source>
        <strain evidence="21 22">JCM 12189</strain>
    </source>
</reference>
<keyword evidence="6" id="KW-0997">Cell inner membrane</keyword>
<protein>
    <recommendedName>
        <fullName evidence="4">non-specific protein-tyrosine kinase</fullName>
        <ecNumber evidence="4">2.7.10.2</ecNumber>
    </recommendedName>
</protein>
<organism evidence="21 22">
    <name type="scientific">Qipengyuania aquimaris</name>
    <dbReference type="NCBI Taxonomy" id="255984"/>
    <lineage>
        <taxon>Bacteria</taxon>
        <taxon>Pseudomonadati</taxon>
        <taxon>Pseudomonadota</taxon>
        <taxon>Alphaproteobacteria</taxon>
        <taxon>Sphingomonadales</taxon>
        <taxon>Erythrobacteraceae</taxon>
        <taxon>Qipengyuania</taxon>
    </lineage>
</organism>
<accession>A0A6I4TNU1</accession>
<evidence type="ECO:0000256" key="1">
    <source>
        <dbReference type="ARBA" id="ARBA00004429"/>
    </source>
</evidence>
<gene>
    <name evidence="21" type="ORF">GRI34_07275</name>
</gene>
<evidence type="ECO:0000256" key="12">
    <source>
        <dbReference type="ARBA" id="ARBA00022989"/>
    </source>
</evidence>
<dbReference type="InterPro" id="IPR050445">
    <property type="entry name" value="Bact_polysacc_biosynth/exp"/>
</dbReference>
<evidence type="ECO:0000313" key="22">
    <source>
        <dbReference type="Proteomes" id="UP000432727"/>
    </source>
</evidence>
<dbReference type="InterPro" id="IPR003856">
    <property type="entry name" value="LPS_length_determ_N"/>
</dbReference>
<keyword evidence="22" id="KW-1185">Reference proteome</keyword>
<comment type="similarity">
    <text evidence="3">Belongs to the etk/wzc family.</text>
</comment>
<comment type="caution">
    <text evidence="21">The sequence shown here is derived from an EMBL/GenBank/DDBJ whole genome shotgun (WGS) entry which is preliminary data.</text>
</comment>
<dbReference type="Proteomes" id="UP000432727">
    <property type="component" value="Unassembled WGS sequence"/>
</dbReference>
<keyword evidence="12 17" id="KW-1133">Transmembrane helix</keyword>
<evidence type="ECO:0000256" key="16">
    <source>
        <dbReference type="SAM" id="Coils"/>
    </source>
</evidence>
<evidence type="ECO:0000259" key="18">
    <source>
        <dbReference type="Pfam" id="PF02706"/>
    </source>
</evidence>
<evidence type="ECO:0000256" key="8">
    <source>
        <dbReference type="ARBA" id="ARBA00022692"/>
    </source>
</evidence>
<dbReference type="SUPFAM" id="SSF52540">
    <property type="entry name" value="P-loop containing nucleoside triphosphate hydrolases"/>
    <property type="match status" value="1"/>
</dbReference>
<dbReference type="Pfam" id="PF13614">
    <property type="entry name" value="AAA_31"/>
    <property type="match status" value="1"/>
</dbReference>
<evidence type="ECO:0000256" key="9">
    <source>
        <dbReference type="ARBA" id="ARBA00022741"/>
    </source>
</evidence>
<dbReference type="PANTHER" id="PTHR32309:SF13">
    <property type="entry name" value="FERRIC ENTEROBACTIN TRANSPORT PROTEIN FEPE"/>
    <property type="match status" value="1"/>
</dbReference>
<evidence type="ECO:0000256" key="7">
    <source>
        <dbReference type="ARBA" id="ARBA00022679"/>
    </source>
</evidence>
<keyword evidence="16" id="KW-0175">Coiled coil</keyword>
<dbReference type="AlphaFoldDB" id="A0A6I4TNU1"/>
<sequence length="736" mass="79389">MTEQVLPPLIGERDRYSAAYAAAGENAVSTAIRNVIGAVRRYFWMALAIVGAAVALAVIVTMLDTPRYSAAASLQINDQSDEVLGADLDPQIAPPSDWDIDRFLNTQLDVLRSRALAERVADALDLANDERFFAAMEVPVQAGGTSEAEKRKLAVALLRDNTQVELRRTTRIAMVEFASTDPEVTARIANAFAEEFIQQNLQRRFDSSSYARNFVAEQLDEARASLEESEAALNDYARQTGLIRTRDALATGGADLAAGTVTSSSLLQYNQAAIRAREARIAAESRWDAVRNSPLLSSQIVLANPTVQALMTRRAQLESELDAARDRYLPGHPATARIEGDLAAVNNQLNRTASEVRQSVRAEYLAAQAAERRLDNQVDEARGNTLAEQDQSVRYNVLAREADTARSIYEGLLQRYRELNASAGIASSNITIIDRAQAPDLPSSPSLPRNLAIGLLLGLAVAGIAIFLRDQLDDVIHTPEDVEDKLGLSLLGVVPRTESGTPLEELAEPKSAISEAYNSMRGALLYSTPTGLPKVIVVTSAQAAEGKSTTSFAIAAGLARIGIAPLLIDADLRRPTLHKIAGIKSERGLTDLLISRDEPSDMATRVTLGEAEFDILPAGPLPPSPTELLSSPRMAQLLETFSQQYGVVIVDSPPVLGLADAPMLAAIADGTIFVVEAERGRSGSLKAALRRLRSMEPTLLGAALAKFDPARSGNRYSAYYGYDYYAYADKQDAASV</sequence>
<dbReference type="NCBIfam" id="TIGR01007">
    <property type="entry name" value="eps_fam"/>
    <property type="match status" value="1"/>
</dbReference>
<keyword evidence="10 21" id="KW-0418">Kinase</keyword>
<dbReference type="EMBL" id="WTYI01000001">
    <property type="protein sequence ID" value="MXO96218.1"/>
    <property type="molecule type" value="Genomic_DNA"/>
</dbReference>
<dbReference type="Gene3D" id="3.40.50.300">
    <property type="entry name" value="P-loop containing nucleotide triphosphate hydrolases"/>
    <property type="match status" value="1"/>
</dbReference>
<keyword evidence="5" id="KW-1003">Cell membrane</keyword>